<comment type="similarity">
    <text evidence="1">Belongs to the LysR transcriptional regulatory family.</text>
</comment>
<protein>
    <submittedName>
        <fullName evidence="6">LysR family transcriptional regulator</fullName>
    </submittedName>
</protein>
<evidence type="ECO:0000256" key="1">
    <source>
        <dbReference type="ARBA" id="ARBA00009437"/>
    </source>
</evidence>
<reference evidence="6 7" key="1">
    <citation type="submission" date="2024-03" db="EMBL/GenBank/DDBJ databases">
        <title>Draft genome sequence of Pseudonocardia sp. DW16-2.</title>
        <authorList>
            <person name="Duangmal K."/>
        </authorList>
    </citation>
    <scope>NUCLEOTIDE SEQUENCE [LARGE SCALE GENOMIC DNA]</scope>
    <source>
        <strain evidence="6 7">DW16-2</strain>
    </source>
</reference>
<dbReference type="EMBL" id="JBBJUP010000022">
    <property type="protein sequence ID" value="MEJ8281713.1"/>
    <property type="molecule type" value="Genomic_DNA"/>
</dbReference>
<dbReference type="CDD" id="cd08414">
    <property type="entry name" value="PBP2_LTTR_aromatics_like"/>
    <property type="match status" value="1"/>
</dbReference>
<evidence type="ECO:0000256" key="3">
    <source>
        <dbReference type="ARBA" id="ARBA00023125"/>
    </source>
</evidence>
<evidence type="ECO:0000259" key="5">
    <source>
        <dbReference type="PROSITE" id="PS50931"/>
    </source>
</evidence>
<gene>
    <name evidence="6" type="ORF">WJX68_22440</name>
</gene>
<name>A0ABU8TCM5_9PSEU</name>
<dbReference type="Pfam" id="PF03466">
    <property type="entry name" value="LysR_substrate"/>
    <property type="match status" value="1"/>
</dbReference>
<keyword evidence="4" id="KW-0804">Transcription</keyword>
<dbReference type="PANTHER" id="PTHR30346">
    <property type="entry name" value="TRANSCRIPTIONAL DUAL REGULATOR HCAR-RELATED"/>
    <property type="match status" value="1"/>
</dbReference>
<dbReference type="PANTHER" id="PTHR30346:SF0">
    <property type="entry name" value="HCA OPERON TRANSCRIPTIONAL ACTIVATOR HCAR"/>
    <property type="match status" value="1"/>
</dbReference>
<keyword evidence="2" id="KW-0805">Transcription regulation</keyword>
<keyword evidence="7" id="KW-1185">Reference proteome</keyword>
<dbReference type="PRINTS" id="PR00039">
    <property type="entry name" value="HTHLYSR"/>
</dbReference>
<sequence>MSEMPAEHGVEMRHLRAFVAVARERNFTRAAQHLQITQPALSRTVASLERLVGTALFARNRRTVALTAAGQRFLPHVHRTLAVLDEAVDAATGGPPVLRVGFTWGSTAEYTAPIVRDFERSHPQVTVEIRRYDDTVAGLDDGRTHVGFLPGDPADPRFATLVLADEPRVVALPADHPLVSGDDVVLADLASETIVINVVSGTTTLELWEPTRRPDTVVRVRNVDEWMEAIAAGRGVGLTPASTGRLYTHPQIRYRLVADSPRVPITLAWPRLAAHPLVAAFVASAERMRHRRDHDTA</sequence>
<organism evidence="6 7">
    <name type="scientific">Pseudonocardia spirodelae</name>
    <dbReference type="NCBI Taxonomy" id="3133431"/>
    <lineage>
        <taxon>Bacteria</taxon>
        <taxon>Bacillati</taxon>
        <taxon>Actinomycetota</taxon>
        <taxon>Actinomycetes</taxon>
        <taxon>Pseudonocardiales</taxon>
        <taxon>Pseudonocardiaceae</taxon>
        <taxon>Pseudonocardia</taxon>
    </lineage>
</organism>
<evidence type="ECO:0000256" key="2">
    <source>
        <dbReference type="ARBA" id="ARBA00023015"/>
    </source>
</evidence>
<evidence type="ECO:0000313" key="6">
    <source>
        <dbReference type="EMBL" id="MEJ8281713.1"/>
    </source>
</evidence>
<dbReference type="Gene3D" id="3.40.190.10">
    <property type="entry name" value="Periplasmic binding protein-like II"/>
    <property type="match status" value="2"/>
</dbReference>
<comment type="caution">
    <text evidence="6">The sequence shown here is derived from an EMBL/GenBank/DDBJ whole genome shotgun (WGS) entry which is preliminary data.</text>
</comment>
<proteinExistence type="inferred from homology"/>
<dbReference type="Pfam" id="PF00126">
    <property type="entry name" value="HTH_1"/>
    <property type="match status" value="1"/>
</dbReference>
<dbReference type="RefSeq" id="WP_340294356.1">
    <property type="nucleotide sequence ID" value="NZ_JBBJUP010000022.1"/>
</dbReference>
<dbReference type="SUPFAM" id="SSF46785">
    <property type="entry name" value="Winged helix' DNA-binding domain"/>
    <property type="match status" value="1"/>
</dbReference>
<dbReference type="Proteomes" id="UP001364211">
    <property type="component" value="Unassembled WGS sequence"/>
</dbReference>
<dbReference type="InterPro" id="IPR036388">
    <property type="entry name" value="WH-like_DNA-bd_sf"/>
</dbReference>
<evidence type="ECO:0000256" key="4">
    <source>
        <dbReference type="ARBA" id="ARBA00023163"/>
    </source>
</evidence>
<dbReference type="PROSITE" id="PS50931">
    <property type="entry name" value="HTH_LYSR"/>
    <property type="match status" value="1"/>
</dbReference>
<accession>A0ABU8TCM5</accession>
<dbReference type="InterPro" id="IPR036390">
    <property type="entry name" value="WH_DNA-bd_sf"/>
</dbReference>
<dbReference type="Gene3D" id="1.10.10.10">
    <property type="entry name" value="Winged helix-like DNA-binding domain superfamily/Winged helix DNA-binding domain"/>
    <property type="match status" value="1"/>
</dbReference>
<keyword evidence="3" id="KW-0238">DNA-binding</keyword>
<evidence type="ECO:0000313" key="7">
    <source>
        <dbReference type="Proteomes" id="UP001364211"/>
    </source>
</evidence>
<dbReference type="SUPFAM" id="SSF53850">
    <property type="entry name" value="Periplasmic binding protein-like II"/>
    <property type="match status" value="1"/>
</dbReference>
<feature type="domain" description="HTH lysR-type" evidence="5">
    <location>
        <begin position="10"/>
        <end position="67"/>
    </location>
</feature>
<dbReference type="InterPro" id="IPR000847">
    <property type="entry name" value="LysR_HTH_N"/>
</dbReference>
<dbReference type="InterPro" id="IPR005119">
    <property type="entry name" value="LysR_subst-bd"/>
</dbReference>